<dbReference type="InterPro" id="IPR007599">
    <property type="entry name" value="DER1"/>
</dbReference>
<evidence type="ECO:0000256" key="6">
    <source>
        <dbReference type="ARBA" id="ARBA00023136"/>
    </source>
</evidence>
<evidence type="ECO:0000256" key="8">
    <source>
        <dbReference type="SAM" id="MobiDB-lite"/>
    </source>
</evidence>
<dbReference type="OrthoDB" id="19102at2759"/>
<dbReference type="AlphaFoldDB" id="J3NN05"/>
<evidence type="ECO:0000313" key="9">
    <source>
        <dbReference type="EMBL" id="EJT77557.1"/>
    </source>
</evidence>
<accession>J3NN05</accession>
<evidence type="ECO:0000256" key="5">
    <source>
        <dbReference type="ARBA" id="ARBA00022989"/>
    </source>
</evidence>
<reference evidence="10" key="5">
    <citation type="submission" date="2018-04" db="UniProtKB">
        <authorList>
            <consortium name="EnsemblFungi"/>
        </authorList>
    </citation>
    <scope>IDENTIFICATION</scope>
    <source>
        <strain evidence="10">R3-111a-1</strain>
    </source>
</reference>
<evidence type="ECO:0000256" key="4">
    <source>
        <dbReference type="ARBA" id="ARBA00022824"/>
    </source>
</evidence>
<gene>
    <name evidence="10" type="primary">20343121</name>
    <name evidence="9" type="ORF">GGTG_02663</name>
</gene>
<dbReference type="GeneID" id="20343121"/>
<reference evidence="11" key="1">
    <citation type="submission" date="2010-07" db="EMBL/GenBank/DDBJ databases">
        <title>The genome sequence of Gaeumannomyces graminis var. tritici strain R3-111a-1.</title>
        <authorList>
            <consortium name="The Broad Institute Genome Sequencing Platform"/>
            <person name="Ma L.-J."/>
            <person name="Dead R."/>
            <person name="Young S."/>
            <person name="Zeng Q."/>
            <person name="Koehrsen M."/>
            <person name="Alvarado L."/>
            <person name="Berlin A."/>
            <person name="Chapman S.B."/>
            <person name="Chen Z."/>
            <person name="Freedman E."/>
            <person name="Gellesch M."/>
            <person name="Goldberg J."/>
            <person name="Griggs A."/>
            <person name="Gujja S."/>
            <person name="Heilman E.R."/>
            <person name="Heiman D."/>
            <person name="Hepburn T."/>
            <person name="Howarth C."/>
            <person name="Jen D."/>
            <person name="Larson L."/>
            <person name="Mehta T."/>
            <person name="Neiman D."/>
            <person name="Pearson M."/>
            <person name="Roberts A."/>
            <person name="Saif S."/>
            <person name="Shea T."/>
            <person name="Shenoy N."/>
            <person name="Sisk P."/>
            <person name="Stolte C."/>
            <person name="Sykes S."/>
            <person name="Walk T."/>
            <person name="White J."/>
            <person name="Yandava C."/>
            <person name="Haas B."/>
            <person name="Nusbaum C."/>
            <person name="Birren B."/>
        </authorList>
    </citation>
    <scope>NUCLEOTIDE SEQUENCE [LARGE SCALE GENOMIC DNA]</scope>
    <source>
        <strain evidence="11">R3-111a-1</strain>
    </source>
</reference>
<dbReference type="VEuPathDB" id="FungiDB:GGTG_02663"/>
<evidence type="ECO:0000313" key="10">
    <source>
        <dbReference type="EnsemblFungi" id="EJT77557"/>
    </source>
</evidence>
<feature type="transmembrane region" description="Helical" evidence="7">
    <location>
        <begin position="54"/>
        <end position="77"/>
    </location>
</feature>
<protein>
    <recommendedName>
        <fullName evidence="7">Derlin</fullName>
    </recommendedName>
</protein>
<keyword evidence="11" id="KW-1185">Reference proteome</keyword>
<organism evidence="9">
    <name type="scientific">Gaeumannomyces tritici (strain R3-111a-1)</name>
    <name type="common">Wheat and barley take-all root rot fungus</name>
    <name type="synonym">Gaeumannomyces graminis var. tritici</name>
    <dbReference type="NCBI Taxonomy" id="644352"/>
    <lineage>
        <taxon>Eukaryota</taxon>
        <taxon>Fungi</taxon>
        <taxon>Dikarya</taxon>
        <taxon>Ascomycota</taxon>
        <taxon>Pezizomycotina</taxon>
        <taxon>Sordariomycetes</taxon>
        <taxon>Sordariomycetidae</taxon>
        <taxon>Magnaporthales</taxon>
        <taxon>Magnaporthaceae</taxon>
        <taxon>Gaeumannomyces</taxon>
    </lineage>
</organism>
<dbReference type="GO" id="GO:0006950">
    <property type="term" value="P:response to stress"/>
    <property type="evidence" value="ECO:0007669"/>
    <property type="project" value="UniProtKB-ARBA"/>
</dbReference>
<dbReference type="EnsemblFungi" id="EJT77557">
    <property type="protein sequence ID" value="EJT77557"/>
    <property type="gene ID" value="GGTG_02663"/>
</dbReference>
<dbReference type="GO" id="GO:0005789">
    <property type="term" value="C:endoplasmic reticulum membrane"/>
    <property type="evidence" value="ECO:0007669"/>
    <property type="project" value="UniProtKB-SubCell"/>
</dbReference>
<reference evidence="10" key="4">
    <citation type="journal article" date="2015" name="G3 (Bethesda)">
        <title>Genome sequences of three phytopathogenic species of the Magnaporthaceae family of fungi.</title>
        <authorList>
            <person name="Okagaki L.H."/>
            <person name="Nunes C.C."/>
            <person name="Sailsbery J."/>
            <person name="Clay B."/>
            <person name="Brown D."/>
            <person name="John T."/>
            <person name="Oh Y."/>
            <person name="Young N."/>
            <person name="Fitzgerald M."/>
            <person name="Haas B.J."/>
            <person name="Zeng Q."/>
            <person name="Young S."/>
            <person name="Adiconis X."/>
            <person name="Fan L."/>
            <person name="Levin J.Z."/>
            <person name="Mitchell T.K."/>
            <person name="Okubara P.A."/>
            <person name="Farman M.L."/>
            <person name="Kohn L.M."/>
            <person name="Birren B."/>
            <person name="Ma L.-J."/>
            <person name="Dean R.A."/>
        </authorList>
    </citation>
    <scope>NUCLEOTIDE SEQUENCE</scope>
    <source>
        <strain evidence="10">R3-111a-1</strain>
    </source>
</reference>
<evidence type="ECO:0000256" key="7">
    <source>
        <dbReference type="RuleBase" id="RU363059"/>
    </source>
</evidence>
<evidence type="ECO:0000256" key="3">
    <source>
        <dbReference type="ARBA" id="ARBA00022692"/>
    </source>
</evidence>
<dbReference type="Pfam" id="PF04511">
    <property type="entry name" value="DER1"/>
    <property type="match status" value="1"/>
</dbReference>
<dbReference type="RefSeq" id="XP_009218702.1">
    <property type="nucleotide sequence ID" value="XM_009220438.1"/>
</dbReference>
<dbReference type="Proteomes" id="UP000006039">
    <property type="component" value="Unassembled WGS sequence"/>
</dbReference>
<keyword evidence="6 7" id="KW-0472">Membrane</keyword>
<dbReference type="eggNOG" id="KOG0858">
    <property type="taxonomic scope" value="Eukaryota"/>
</dbReference>
<feature type="transmembrane region" description="Helical" evidence="7">
    <location>
        <begin position="20"/>
        <end position="42"/>
    </location>
</feature>
<dbReference type="EMBL" id="GL385396">
    <property type="protein sequence ID" value="EJT77557.1"/>
    <property type="molecule type" value="Genomic_DNA"/>
</dbReference>
<comment type="similarity">
    <text evidence="2 7">Belongs to the derlin family.</text>
</comment>
<evidence type="ECO:0000313" key="11">
    <source>
        <dbReference type="Proteomes" id="UP000006039"/>
    </source>
</evidence>
<feature type="transmembrane region" description="Helical" evidence="7">
    <location>
        <begin position="145"/>
        <end position="166"/>
    </location>
</feature>
<keyword evidence="5 7" id="KW-1133">Transmembrane helix</keyword>
<reference evidence="9" key="2">
    <citation type="submission" date="2010-07" db="EMBL/GenBank/DDBJ databases">
        <authorList>
            <consortium name="The Broad Institute Genome Sequencing Platform"/>
            <consortium name="Broad Institute Genome Sequencing Center for Infectious Disease"/>
            <person name="Ma L.-J."/>
            <person name="Dead R."/>
            <person name="Young S."/>
            <person name="Zeng Q."/>
            <person name="Koehrsen M."/>
            <person name="Alvarado L."/>
            <person name="Berlin A."/>
            <person name="Chapman S.B."/>
            <person name="Chen Z."/>
            <person name="Freedman E."/>
            <person name="Gellesch M."/>
            <person name="Goldberg J."/>
            <person name="Griggs A."/>
            <person name="Gujja S."/>
            <person name="Heilman E.R."/>
            <person name="Heiman D."/>
            <person name="Hepburn T."/>
            <person name="Howarth C."/>
            <person name="Jen D."/>
            <person name="Larson L."/>
            <person name="Mehta T."/>
            <person name="Neiman D."/>
            <person name="Pearson M."/>
            <person name="Roberts A."/>
            <person name="Saif S."/>
            <person name="Shea T."/>
            <person name="Shenoy N."/>
            <person name="Sisk P."/>
            <person name="Stolte C."/>
            <person name="Sykes S."/>
            <person name="Walk T."/>
            <person name="White J."/>
            <person name="Yandava C."/>
            <person name="Haas B."/>
            <person name="Nusbaum C."/>
            <person name="Birren B."/>
        </authorList>
    </citation>
    <scope>NUCLEOTIDE SEQUENCE</scope>
    <source>
        <strain evidence="9">R3-111a-1</strain>
    </source>
</reference>
<dbReference type="HOGENOM" id="CLU_051898_7_0_1"/>
<dbReference type="STRING" id="644352.J3NN05"/>
<reference evidence="9" key="3">
    <citation type="submission" date="2010-09" db="EMBL/GenBank/DDBJ databases">
        <title>Annotation of Gaeumannomyces graminis var. tritici R3-111a-1.</title>
        <authorList>
            <consortium name="The Broad Institute Genome Sequencing Platform"/>
            <person name="Ma L.-J."/>
            <person name="Dead R."/>
            <person name="Young S.K."/>
            <person name="Zeng Q."/>
            <person name="Gargeya S."/>
            <person name="Fitzgerald M."/>
            <person name="Haas B."/>
            <person name="Abouelleil A."/>
            <person name="Alvarado L."/>
            <person name="Arachchi H.M."/>
            <person name="Berlin A."/>
            <person name="Brown A."/>
            <person name="Chapman S.B."/>
            <person name="Chen Z."/>
            <person name="Dunbar C."/>
            <person name="Freedman E."/>
            <person name="Gearin G."/>
            <person name="Gellesch M."/>
            <person name="Goldberg J."/>
            <person name="Griggs A."/>
            <person name="Gujja S."/>
            <person name="Heiman D."/>
            <person name="Howarth C."/>
            <person name="Larson L."/>
            <person name="Lui A."/>
            <person name="MacDonald P.J.P."/>
            <person name="Mehta T."/>
            <person name="Montmayeur A."/>
            <person name="Murphy C."/>
            <person name="Neiman D."/>
            <person name="Pearson M."/>
            <person name="Priest M."/>
            <person name="Roberts A."/>
            <person name="Saif S."/>
            <person name="Shea T."/>
            <person name="Shenoy N."/>
            <person name="Sisk P."/>
            <person name="Stolte C."/>
            <person name="Sykes S."/>
            <person name="Yandava C."/>
            <person name="Wortman J."/>
            <person name="Nusbaum C."/>
            <person name="Birren B."/>
        </authorList>
    </citation>
    <scope>NUCLEOTIDE SEQUENCE</scope>
    <source>
        <strain evidence="9">R3-111a-1</strain>
    </source>
</reference>
<keyword evidence="4 7" id="KW-0256">Endoplasmic reticulum</keyword>
<comment type="subcellular location">
    <subcellularLocation>
        <location evidence="1 7">Endoplasmic reticulum membrane</location>
        <topology evidence="1 7">Multi-pass membrane protein</topology>
    </subcellularLocation>
</comment>
<comment type="function">
    <text evidence="7">May be involved in the degradation of misfolded endoplasmic reticulum (ER) luminal proteins.</text>
</comment>
<keyword evidence="3 7" id="KW-0812">Transmembrane</keyword>
<feature type="transmembrane region" description="Helical" evidence="7">
    <location>
        <begin position="97"/>
        <end position="114"/>
    </location>
</feature>
<feature type="region of interest" description="Disordered" evidence="8">
    <location>
        <begin position="224"/>
        <end position="258"/>
    </location>
</feature>
<evidence type="ECO:0000256" key="2">
    <source>
        <dbReference type="ARBA" id="ARBA00008917"/>
    </source>
</evidence>
<name>J3NN05_GAET3</name>
<evidence type="ECO:0000256" key="1">
    <source>
        <dbReference type="ARBA" id="ARBA00004477"/>
    </source>
</evidence>
<proteinExistence type="inferred from homology"/>
<sequence length="258" mass="28219">MSGLMDNFWAAPPIARTLAAAVFVTSVGVRLLGVIPGGWIYFDPYHLVMIPPQIWRLATNFLLSGPQLGIVLDPYFLFSYVKQLETSNPKFSRKEDVVWYLTTVSVMIMGLNYLSGTHAPFCLQGLVLALAYTGTQDQRGQQASFFFLSIPAQLVPYAMLFATLVMAGPDQLFIQMCGLVAAHLHDFLFRIWPEFGGGRNILSTPAFMSRLIQTAQVERRSYGTAQFGGGSGRTTGSSAGSGPLPDSWKTRGAGHRLG</sequence>
<dbReference type="PANTHER" id="PTHR11009">
    <property type="entry name" value="DER1-LIKE PROTEIN, DERLIN"/>
    <property type="match status" value="1"/>
</dbReference>